<dbReference type="RefSeq" id="WP_242059630.1">
    <property type="nucleotide sequence ID" value="NZ_JAMDMH010000034.1"/>
</dbReference>
<dbReference type="PANTHER" id="PTHR30244">
    <property type="entry name" value="TRANSAMINASE"/>
    <property type="match status" value="1"/>
</dbReference>
<comment type="similarity">
    <text evidence="1">Belongs to the DegT/DnrJ/EryC1 family.</text>
</comment>
<name>A0ABT4F4L2_9BACI</name>
<dbReference type="CDD" id="cd00616">
    <property type="entry name" value="AHBA_syn"/>
    <property type="match status" value="1"/>
</dbReference>
<evidence type="ECO:0000313" key="3">
    <source>
        <dbReference type="Proteomes" id="UP001527057"/>
    </source>
</evidence>
<keyword evidence="1" id="KW-0663">Pyridoxal phosphate</keyword>
<keyword evidence="3" id="KW-1185">Reference proteome</keyword>
<protein>
    <submittedName>
        <fullName evidence="2">DegT/DnrJ/EryC1/StrS family aminotransferase</fullName>
    </submittedName>
</protein>
<accession>A0ABT4F4L2</accession>
<dbReference type="Gene3D" id="3.90.1150.10">
    <property type="entry name" value="Aspartate Aminotransferase, domain 1"/>
    <property type="match status" value="1"/>
</dbReference>
<organism evidence="2 3">
    <name type="scientific">Bacillus xiamenensis</name>
    <dbReference type="NCBI Taxonomy" id="1178537"/>
    <lineage>
        <taxon>Bacteria</taxon>
        <taxon>Bacillati</taxon>
        <taxon>Bacillota</taxon>
        <taxon>Bacilli</taxon>
        <taxon>Bacillales</taxon>
        <taxon>Bacillaceae</taxon>
        <taxon>Bacillus</taxon>
    </lineage>
</organism>
<sequence>MKTMKKWNWKQWPVSQESTRHQIEQVLHSNRWAITGYWTGQNSMEQQFAEKFADFHQVDYCLPTTNCTSALQLSMEALDIGYGDEVIVPALTWVATVTAVLNVNATPILVDIDPHTYCIDPQKIEHAITDRTKAVIPVHLYSSMANMDDILSIAQKYDLFVIEDCAQSHGAEWDGQKAGTLGDIGCFSMQHGKVITSGEGGALITKRAEIYKRLDRLRADSRARIQKTDLRFGDMEIVPNEVVIQGNNHCLSEFQSAILIDQVNHFEEQNKYRNEQALYVNEQLQKISGICLQTKYPKNKTITIYSYCIKLDRDIIQKTPQEICAALIEKTGLGTFFVHPSYPAVHQNPIFCPWTKKRYPPEIAKTESYWRNLQFEHAERAHEETVVFHHSLFLNDREHIDYFLECLTSILTDAG</sequence>
<keyword evidence="2" id="KW-0032">Aminotransferase</keyword>
<dbReference type="SUPFAM" id="SSF53383">
    <property type="entry name" value="PLP-dependent transferases"/>
    <property type="match status" value="1"/>
</dbReference>
<dbReference type="PANTHER" id="PTHR30244:SF34">
    <property type="entry name" value="DTDP-4-AMINO-4,6-DIDEOXYGALACTOSE TRANSAMINASE"/>
    <property type="match status" value="1"/>
</dbReference>
<dbReference type="Pfam" id="PF01041">
    <property type="entry name" value="DegT_DnrJ_EryC1"/>
    <property type="match status" value="1"/>
</dbReference>
<evidence type="ECO:0000313" key="2">
    <source>
        <dbReference type="EMBL" id="MCY9576977.1"/>
    </source>
</evidence>
<dbReference type="Proteomes" id="UP001527057">
    <property type="component" value="Unassembled WGS sequence"/>
</dbReference>
<dbReference type="InterPro" id="IPR015422">
    <property type="entry name" value="PyrdxlP-dep_Trfase_small"/>
</dbReference>
<dbReference type="InterPro" id="IPR000653">
    <property type="entry name" value="DegT/StrS_aminotransferase"/>
</dbReference>
<dbReference type="InterPro" id="IPR015421">
    <property type="entry name" value="PyrdxlP-dep_Trfase_major"/>
</dbReference>
<dbReference type="GO" id="GO:0008483">
    <property type="term" value="F:transaminase activity"/>
    <property type="evidence" value="ECO:0007669"/>
    <property type="project" value="UniProtKB-KW"/>
</dbReference>
<dbReference type="PIRSF" id="PIRSF000390">
    <property type="entry name" value="PLP_StrS"/>
    <property type="match status" value="1"/>
</dbReference>
<reference evidence="2 3" key="1">
    <citation type="submission" date="2022-05" db="EMBL/GenBank/DDBJ databases">
        <title>Genome Sequencing of Bee-Associated Microbes.</title>
        <authorList>
            <person name="Dunlap C."/>
        </authorList>
    </citation>
    <scope>NUCLEOTIDE SEQUENCE [LARGE SCALE GENOMIC DNA]</scope>
    <source>
        <strain evidence="2 3">CBP-1093</strain>
    </source>
</reference>
<dbReference type="Gene3D" id="3.40.640.10">
    <property type="entry name" value="Type I PLP-dependent aspartate aminotransferase-like (Major domain)"/>
    <property type="match status" value="1"/>
</dbReference>
<evidence type="ECO:0000256" key="1">
    <source>
        <dbReference type="RuleBase" id="RU004508"/>
    </source>
</evidence>
<comment type="caution">
    <text evidence="2">The sequence shown here is derived from an EMBL/GenBank/DDBJ whole genome shotgun (WGS) entry which is preliminary data.</text>
</comment>
<keyword evidence="2" id="KW-0808">Transferase</keyword>
<gene>
    <name evidence="2" type="ORF">M5W27_14355</name>
</gene>
<dbReference type="EMBL" id="JAMDMH010000034">
    <property type="protein sequence ID" value="MCY9576977.1"/>
    <property type="molecule type" value="Genomic_DNA"/>
</dbReference>
<proteinExistence type="inferred from homology"/>
<dbReference type="InterPro" id="IPR015424">
    <property type="entry name" value="PyrdxlP-dep_Trfase"/>
</dbReference>